<dbReference type="AlphaFoldDB" id="A0A0J6HDB8"/>
<reference evidence="2" key="1">
    <citation type="submission" date="2016-10" db="EMBL/GenBank/DDBJ databases">
        <authorList>
            <person name="de Groot N.N."/>
        </authorList>
    </citation>
    <scope>NUCLEOTIDE SEQUENCE [LARGE SCALE GENOMIC DNA]</scope>
    <source>
        <strain evidence="2">BS3782</strain>
    </source>
</reference>
<evidence type="ECO:0000313" key="4">
    <source>
        <dbReference type="Proteomes" id="UP000434925"/>
    </source>
</evidence>
<reference evidence="1 4" key="3">
    <citation type="submission" date="2019-09" db="EMBL/GenBank/DDBJ databases">
        <title>Draft genome sequences of 48 bacterial type strains from the CCUG.</title>
        <authorList>
            <person name="Tunovic T."/>
            <person name="Pineiro-Iglesias B."/>
            <person name="Unosson C."/>
            <person name="Inganas E."/>
            <person name="Ohlen M."/>
            <person name="Cardew S."/>
            <person name="Jensie-Markopoulos S."/>
            <person name="Salva-Serra F."/>
            <person name="Jaen-Luchoro D."/>
            <person name="Karlsson R."/>
            <person name="Svensson-Stadler L."/>
            <person name="Chun J."/>
            <person name="Moore E."/>
        </authorList>
    </citation>
    <scope>NUCLEOTIDE SEQUENCE [LARGE SCALE GENOMIC DNA]</scope>
    <source>
        <strain evidence="1 4">CCUG 51522</strain>
    </source>
</reference>
<keyword evidence="3" id="KW-1185">Reference proteome</keyword>
<dbReference type="EMBL" id="VZPO01000007">
    <property type="protein sequence ID" value="KAB0502755.1"/>
    <property type="molecule type" value="Genomic_DNA"/>
</dbReference>
<name>A0A0J6HDB8_9PSED</name>
<protein>
    <submittedName>
        <fullName evidence="2">Uncharacterized protein</fullName>
    </submittedName>
</protein>
<reference evidence="3" key="2">
    <citation type="submission" date="2016-10" db="EMBL/GenBank/DDBJ databases">
        <authorList>
            <person name="Varghese N."/>
            <person name="Submissions S."/>
        </authorList>
    </citation>
    <scope>NUCLEOTIDE SEQUENCE [LARGE SCALE GENOMIC DNA]</scope>
    <source>
        <strain evidence="3">BS3782</strain>
    </source>
</reference>
<organism evidence="2 3">
    <name type="scientific">Pseudomonas lini</name>
    <dbReference type="NCBI Taxonomy" id="163011"/>
    <lineage>
        <taxon>Bacteria</taxon>
        <taxon>Pseudomonadati</taxon>
        <taxon>Pseudomonadota</taxon>
        <taxon>Gammaproteobacteria</taxon>
        <taxon>Pseudomonadales</taxon>
        <taxon>Pseudomonadaceae</taxon>
        <taxon>Pseudomonas</taxon>
    </lineage>
</organism>
<sequence>MGYGLTYTNNSNVVTIDSEFTRLVVLAKGTYLPTEESGLGSTTHFPATITSQEPPLVFVRPSGSTGVAGLCLMRVNGSPGAWTGFYVRAYDINTSQPNGTYFVCGFAASPVAQYGMRLWDGNAKLLFDSDTPYARFTRSFQNWAYIKTDYTAQGVPRNYYRVDFNFPAGEHMLINTFGMNMLNDGVQSRQLYCWWDFSGGNLFALTVGLGNPFAFFLPAVFAKLGV</sequence>
<dbReference type="EMBL" id="LT629746">
    <property type="protein sequence ID" value="SDT22887.1"/>
    <property type="molecule type" value="Genomic_DNA"/>
</dbReference>
<evidence type="ECO:0000313" key="2">
    <source>
        <dbReference type="EMBL" id="SDT22887.1"/>
    </source>
</evidence>
<dbReference type="Proteomes" id="UP000182814">
    <property type="component" value="Chromosome I"/>
</dbReference>
<accession>A0A0J6HDB8</accession>
<evidence type="ECO:0000313" key="3">
    <source>
        <dbReference type="Proteomes" id="UP000182814"/>
    </source>
</evidence>
<proteinExistence type="predicted"/>
<evidence type="ECO:0000313" key="1">
    <source>
        <dbReference type="EMBL" id="KAB0502755.1"/>
    </source>
</evidence>
<dbReference type="RefSeq" id="WP_048392656.1">
    <property type="nucleotide sequence ID" value="NZ_JYLB01000001.1"/>
</dbReference>
<dbReference type="PATRIC" id="fig|163011.3.peg.1060"/>
<dbReference type="Proteomes" id="UP000434925">
    <property type="component" value="Unassembled WGS sequence"/>
</dbReference>
<gene>
    <name evidence="1" type="ORF">F7R14_19140</name>
    <name evidence="2" type="ORF">SAMN04490191_3571</name>
</gene>